<evidence type="ECO:0000256" key="5">
    <source>
        <dbReference type="ARBA" id="ARBA00022701"/>
    </source>
</evidence>
<proteinExistence type="inferred from homology"/>
<dbReference type="Gene3D" id="1.25.10.10">
    <property type="entry name" value="Leucine-rich Repeat Variant"/>
    <property type="match status" value="3"/>
</dbReference>
<evidence type="ECO:0000256" key="4">
    <source>
        <dbReference type="ARBA" id="ARBA00022618"/>
    </source>
</evidence>
<dbReference type="GO" id="GO:0060172">
    <property type="term" value="P:astral microtubule depolymerization"/>
    <property type="evidence" value="ECO:0007669"/>
    <property type="project" value="TreeGrafter"/>
</dbReference>
<name>A0A0L0N3R5_TOLOC</name>
<comment type="subcellular location">
    <subcellularLocation>
        <location evidence="1">Cytoplasm</location>
        <location evidence="1">Cytoskeleton</location>
        <location evidence="1">Spindle</location>
    </subcellularLocation>
</comment>
<feature type="region of interest" description="Disordered" evidence="8">
    <location>
        <begin position="755"/>
        <end position="778"/>
    </location>
</feature>
<dbReference type="Pfam" id="PF12348">
    <property type="entry name" value="CLASP_N"/>
    <property type="match status" value="2"/>
</dbReference>
<dbReference type="GO" id="GO:0051301">
    <property type="term" value="P:cell division"/>
    <property type="evidence" value="ECO:0007669"/>
    <property type="project" value="UniProtKB-KW"/>
</dbReference>
<evidence type="ECO:0000256" key="7">
    <source>
        <dbReference type="ARBA" id="ARBA00024889"/>
    </source>
</evidence>
<dbReference type="SUPFAM" id="SSF48371">
    <property type="entry name" value="ARM repeat"/>
    <property type="match status" value="1"/>
</dbReference>
<feature type="region of interest" description="Disordered" evidence="8">
    <location>
        <begin position="227"/>
        <end position="255"/>
    </location>
</feature>
<dbReference type="OrthoDB" id="46159at2759"/>
<evidence type="ECO:0000259" key="9">
    <source>
        <dbReference type="SMART" id="SM01349"/>
    </source>
</evidence>
<feature type="compositionally biased region" description="Polar residues" evidence="8">
    <location>
        <begin position="700"/>
        <end position="719"/>
    </location>
</feature>
<dbReference type="GO" id="GO:1990023">
    <property type="term" value="C:mitotic spindle midzone"/>
    <property type="evidence" value="ECO:0007669"/>
    <property type="project" value="TreeGrafter"/>
</dbReference>
<dbReference type="EMBL" id="LFRF01000023">
    <property type="protein sequence ID" value="KND88763.1"/>
    <property type="molecule type" value="Genomic_DNA"/>
</dbReference>
<comment type="caution">
    <text evidence="10">The sequence shown here is derived from an EMBL/GenBank/DDBJ whole genome shotgun (WGS) entry which is preliminary data.</text>
</comment>
<dbReference type="InterPro" id="IPR011989">
    <property type="entry name" value="ARM-like"/>
</dbReference>
<keyword evidence="11" id="KW-1185">Reference proteome</keyword>
<organism evidence="10 11">
    <name type="scientific">Tolypocladium ophioglossoides (strain CBS 100239)</name>
    <name type="common">Snaketongue truffleclub</name>
    <name type="synonym">Elaphocordyceps ophioglossoides</name>
    <dbReference type="NCBI Taxonomy" id="1163406"/>
    <lineage>
        <taxon>Eukaryota</taxon>
        <taxon>Fungi</taxon>
        <taxon>Dikarya</taxon>
        <taxon>Ascomycota</taxon>
        <taxon>Pezizomycotina</taxon>
        <taxon>Sordariomycetes</taxon>
        <taxon>Hypocreomycetidae</taxon>
        <taxon>Hypocreales</taxon>
        <taxon>Ophiocordycipitaceae</taxon>
        <taxon>Tolypocladium</taxon>
    </lineage>
</organism>
<protein>
    <submittedName>
        <fullName evidence="10">Protein stu-1</fullName>
    </submittedName>
</protein>
<feature type="region of interest" description="Disordered" evidence="8">
    <location>
        <begin position="560"/>
        <end position="724"/>
    </location>
</feature>
<keyword evidence="6" id="KW-0498">Mitosis</keyword>
<evidence type="ECO:0000256" key="8">
    <source>
        <dbReference type="SAM" id="MobiDB-lite"/>
    </source>
</evidence>
<feature type="compositionally biased region" description="Low complexity" evidence="8">
    <location>
        <begin position="579"/>
        <end position="592"/>
    </location>
</feature>
<accession>A0A0L0N3R5</accession>
<feature type="compositionally biased region" description="Low complexity" evidence="8">
    <location>
        <begin position="755"/>
        <end position="769"/>
    </location>
</feature>
<dbReference type="SMART" id="SM01349">
    <property type="entry name" value="TOG"/>
    <property type="match status" value="2"/>
</dbReference>
<evidence type="ECO:0000313" key="11">
    <source>
        <dbReference type="Proteomes" id="UP000036947"/>
    </source>
</evidence>
<feature type="compositionally biased region" description="Polar residues" evidence="8">
    <location>
        <begin position="534"/>
        <end position="543"/>
    </location>
</feature>
<dbReference type="InterPro" id="IPR034085">
    <property type="entry name" value="TOG"/>
</dbReference>
<dbReference type="Proteomes" id="UP000036947">
    <property type="component" value="Unassembled WGS sequence"/>
</dbReference>
<evidence type="ECO:0000256" key="2">
    <source>
        <dbReference type="ARBA" id="ARBA00009549"/>
    </source>
</evidence>
<dbReference type="InterPro" id="IPR016024">
    <property type="entry name" value="ARM-type_fold"/>
</dbReference>
<keyword evidence="4" id="KW-0132">Cell division</keyword>
<gene>
    <name evidence="10" type="ORF">TOPH_06529</name>
</gene>
<comment type="similarity">
    <text evidence="2">Belongs to the CLASP family.</text>
</comment>
<sequence length="1086" mass="117611">MADGKLSEQQVADLVTMLRGDASLDAKVQHVTTVKSGIKQHNVPEACVAQLFDALRAASASQHAALVNAGFTALGHLLTRLSRQDPKLLAKEAARTLPVVADKLGDLKDKYRALAAQALSTIYAVAPADVERVLRNSAMSGKNPRAKEGGMHWLLQTHKEQGLQFRSYVPLLMELLEDADGMVRDTAKSTVIELFKTAPNAAKSDLKRQLKNFKVRPAIEQAIVKAFAPTAGRPDTPSDAAPEPRRPNLAASVSSVVSERPMTPMVVDAEPIEPMYVNTNRELDDIFRDMAWHFEGKETEQNWLKREQSMGTLRKLNAGNVPADFLDTFVAGLRSLLDGIIKAMTSLRTSLSKEGCGLIQDIAVTLGPALDPMVELLMQTLVKLSAGTKKISSQQANATVDTIISRVTYSPRLMQHVWGACQDKNVQPRLYSSGWLQTLLKKEAHHKSHVEHTGGVDLMEKCIKKGLGDPNPGVREKMRSTYWAFWGVWPARADAIMADLDSTAHKLLNKDPHNPNSPKKSADAPPPRPGLGLSRSTMTSSKPSLREAMLAQKKALASKNLPARPGSAMAHISHVRTTSNSSSQPAASAKSAGTRARGEPTISVKAGGMSVAPMRPARRRPEMAARPATAGPYSVRDQPASMEVDSPESLKSKAVTPKPRETTPRRTAPRPRPGHATHASESSAVSPAARTASKIPSPRGSPSATLKQSRTAIPSSSPAKANEDMALVVPKMSSFRASLPLAPAPPKIPAEMQSSLAAAAAVPPEADLPAPRPETPSRTLRVYEDPFNEDQSTPKPTFTVPVLEDKPVNEDAANLQTANGQEPSVEQMDSPEKIRQNSRLLDSGITKIKAKSLEVHGFRKLQSLIRDSKTIFTDEKFEALLLGVFQYLEDPLAGTPSDKAQDVKAQILATIKLLLKKERDNFQPHVSKGLESLLQTRGAYDTRAHVVSGLELLADELVTLGDGPEMVVVLTRRLHTCADTSLEGCRTLSMGLHVLKEMLDKRAEFVPTEGELAHLAGLAGRCLDSAASGVRMDAVKFCVSLHDRVGEGPFWDALRGVKEDPKSLITYYIVKRQREQGIVPTTAAAA</sequence>
<feature type="domain" description="TOG" evidence="9">
    <location>
        <begin position="5"/>
        <end position="232"/>
    </location>
</feature>
<keyword evidence="6" id="KW-0131">Cell cycle</keyword>
<dbReference type="GO" id="GO:0005881">
    <property type="term" value="C:cytoplasmic microtubule"/>
    <property type="evidence" value="ECO:0007669"/>
    <property type="project" value="TreeGrafter"/>
</dbReference>
<evidence type="ECO:0000256" key="3">
    <source>
        <dbReference type="ARBA" id="ARBA00011375"/>
    </source>
</evidence>
<dbReference type="PANTHER" id="PTHR21567">
    <property type="entry name" value="CLASP"/>
    <property type="match status" value="1"/>
</dbReference>
<comment type="subunit">
    <text evidence="3">Interacts with microtubules.</text>
</comment>
<feature type="region of interest" description="Disordered" evidence="8">
    <location>
        <begin position="507"/>
        <end position="545"/>
    </location>
</feature>
<dbReference type="GO" id="GO:0005876">
    <property type="term" value="C:spindle microtubule"/>
    <property type="evidence" value="ECO:0007669"/>
    <property type="project" value="TreeGrafter"/>
</dbReference>
<dbReference type="STRING" id="1163406.A0A0L0N3R5"/>
<evidence type="ECO:0000256" key="6">
    <source>
        <dbReference type="ARBA" id="ARBA00022776"/>
    </source>
</evidence>
<evidence type="ECO:0000256" key="1">
    <source>
        <dbReference type="ARBA" id="ARBA00004186"/>
    </source>
</evidence>
<dbReference type="GO" id="GO:0005815">
    <property type="term" value="C:microtubule organizing center"/>
    <property type="evidence" value="ECO:0007669"/>
    <property type="project" value="TreeGrafter"/>
</dbReference>
<keyword evidence="5" id="KW-0493">Microtubule</keyword>
<dbReference type="PANTHER" id="PTHR21567:SF9">
    <property type="entry name" value="CLIP-ASSOCIATING PROTEIN"/>
    <property type="match status" value="1"/>
</dbReference>
<reference evidence="10 11" key="1">
    <citation type="journal article" date="2015" name="BMC Genomics">
        <title>The genome of the truffle-parasite Tolypocladium ophioglossoides and the evolution of antifungal peptaibiotics.</title>
        <authorList>
            <person name="Quandt C.A."/>
            <person name="Bushley K.E."/>
            <person name="Spatafora J.W."/>
        </authorList>
    </citation>
    <scope>NUCLEOTIDE SEQUENCE [LARGE SCALE GENOMIC DNA]</scope>
    <source>
        <strain evidence="10 11">CBS 100239</strain>
    </source>
</reference>
<evidence type="ECO:0000313" key="10">
    <source>
        <dbReference type="EMBL" id="KND88763.1"/>
    </source>
</evidence>
<dbReference type="InterPro" id="IPR024395">
    <property type="entry name" value="CLASP_N_dom"/>
</dbReference>
<dbReference type="AlphaFoldDB" id="A0A0L0N3R5"/>
<dbReference type="GO" id="GO:0008017">
    <property type="term" value="F:microtubule binding"/>
    <property type="evidence" value="ECO:0007669"/>
    <property type="project" value="TreeGrafter"/>
</dbReference>
<feature type="domain" description="TOG" evidence="9">
    <location>
        <begin position="282"/>
        <end position="520"/>
    </location>
</feature>
<comment type="function">
    <text evidence="7">Microtubule binding protein that promotes the stabilization of dynamic microtubules. Required for mitotic spindle formation.</text>
</comment>
<dbReference type="GO" id="GO:0090307">
    <property type="term" value="P:mitotic spindle assembly"/>
    <property type="evidence" value="ECO:0007669"/>
    <property type="project" value="TreeGrafter"/>
</dbReference>